<dbReference type="Pfam" id="PF11951">
    <property type="entry name" value="Fungal_trans_2"/>
    <property type="match status" value="1"/>
</dbReference>
<evidence type="ECO:0000313" key="9">
    <source>
        <dbReference type="EMBL" id="CEJ89640.1"/>
    </source>
</evidence>
<dbReference type="InterPro" id="IPR052360">
    <property type="entry name" value="Transcr_Regulatory_Proteins"/>
</dbReference>
<dbReference type="PANTHER" id="PTHR36206:SF13">
    <property type="entry name" value="TRANSCRIPTIONAL REGULATORY PROTEIN MOC3"/>
    <property type="match status" value="1"/>
</dbReference>
<evidence type="ECO:0000256" key="2">
    <source>
        <dbReference type="ARBA" id="ARBA00022833"/>
    </source>
</evidence>
<dbReference type="HOGENOM" id="CLU_011409_6_2_1"/>
<proteinExistence type="predicted"/>
<dbReference type="InterPro" id="IPR021858">
    <property type="entry name" value="Fun_TF"/>
</dbReference>
<keyword evidence="3" id="KW-0805">Transcription regulation</keyword>
<dbReference type="PANTHER" id="PTHR36206">
    <property type="entry name" value="ASPERCRYPTIN BIOSYNTHESIS CLUSTER-SPECIFIC TRANSCRIPTION REGULATOR ATNN-RELATED"/>
    <property type="match status" value="1"/>
</dbReference>
<dbReference type="SUPFAM" id="SSF57701">
    <property type="entry name" value="Zn2/Cys6 DNA-binding domain"/>
    <property type="match status" value="1"/>
</dbReference>
<evidence type="ECO:0000256" key="1">
    <source>
        <dbReference type="ARBA" id="ARBA00022723"/>
    </source>
</evidence>
<dbReference type="GO" id="GO:0003677">
    <property type="term" value="F:DNA binding"/>
    <property type="evidence" value="ECO:0007669"/>
    <property type="project" value="UniProtKB-KW"/>
</dbReference>
<keyword evidence="5" id="KW-0804">Transcription</keyword>
<reference evidence="9 10" key="1">
    <citation type="journal article" date="2015" name="Genome Announc.">
        <title>Draft Genome Sequence and Gene Annotation of the Entomopathogenic Fungus Verticillium hemipterigenum.</title>
        <authorList>
            <person name="Horn F."/>
            <person name="Habel A."/>
            <person name="Scharf D.H."/>
            <person name="Dworschak J."/>
            <person name="Brakhage A.A."/>
            <person name="Guthke R."/>
            <person name="Hertweck C."/>
            <person name="Linde J."/>
        </authorList>
    </citation>
    <scope>NUCLEOTIDE SEQUENCE [LARGE SCALE GENOMIC DNA]</scope>
</reference>
<keyword evidence="6" id="KW-0539">Nucleus</keyword>
<keyword evidence="4 9" id="KW-0238">DNA-binding</keyword>
<dbReference type="InterPro" id="IPR001138">
    <property type="entry name" value="Zn2Cys6_DnaBD"/>
</dbReference>
<gene>
    <name evidence="9" type="ORF">VHEMI05472</name>
</gene>
<dbReference type="Pfam" id="PF00172">
    <property type="entry name" value="Zn_clus"/>
    <property type="match status" value="1"/>
</dbReference>
<protein>
    <submittedName>
        <fullName evidence="9">Putative Zn2/Cys6 DNA-binding protein</fullName>
    </submittedName>
</protein>
<organism evidence="9 10">
    <name type="scientific">[Torrubiella] hemipterigena</name>
    <dbReference type="NCBI Taxonomy" id="1531966"/>
    <lineage>
        <taxon>Eukaryota</taxon>
        <taxon>Fungi</taxon>
        <taxon>Dikarya</taxon>
        <taxon>Ascomycota</taxon>
        <taxon>Pezizomycotina</taxon>
        <taxon>Sordariomycetes</taxon>
        <taxon>Hypocreomycetidae</taxon>
        <taxon>Hypocreales</taxon>
        <taxon>Clavicipitaceae</taxon>
        <taxon>Clavicipitaceae incertae sedis</taxon>
        <taxon>'Torrubiella' clade</taxon>
    </lineage>
</organism>
<dbReference type="PROSITE" id="PS00463">
    <property type="entry name" value="ZN2_CY6_FUNGAL_1"/>
    <property type="match status" value="1"/>
</dbReference>
<dbReference type="AlphaFoldDB" id="A0A0A1TGR6"/>
<dbReference type="InterPro" id="IPR036864">
    <property type="entry name" value="Zn2-C6_fun-type_DNA-bd_sf"/>
</dbReference>
<feature type="region of interest" description="Disordered" evidence="7">
    <location>
        <begin position="1"/>
        <end position="48"/>
    </location>
</feature>
<dbReference type="SMART" id="SM00066">
    <property type="entry name" value="GAL4"/>
    <property type="match status" value="1"/>
</dbReference>
<dbReference type="EMBL" id="CDHN01000002">
    <property type="protein sequence ID" value="CEJ89640.1"/>
    <property type="molecule type" value="Genomic_DNA"/>
</dbReference>
<sequence length="574" mass="65610">MRPLIEGELPIVGDASSSSSSEHSSASPPDHLADNPVRGNGTARRTKKWAPKTKTGCITCRIRRVKCDEVRPACTRCTSTGRKCDGYAVQPPQPPNQHQHQQLVARNDLRILRPAATACPSSVRATAQDMQMFYMFRMDTARNVAGSFDQSLWTKDILRAAGQYPAVWYANLALAAIHRWKIMSDSDSLHPASNQYLVASIHHYQTAIRHLQNITRKPTIDYTDKETMLISEILFIGFNSLSGHLKEATVHANTAVQLFSRWQFWKPDSESQTTPSNAVLRKQSLVMLVTNFEVQFVNRLGHIPQPRWQDGELPTVCSDAPFKTIDDAYAEWMPLYAGIIVSGRDVGELPTDTMMPVPDTFWFYKKETLAWANKFQKFRQSIILTNENDKNRAKLLELYAFAMRACINSDITEGIYLFDRHTDTFNAVLKTLEEMQQSRLTYGNAPFTRTNFSFSISVCELFWWITISCRQHDFRVRAIALLREWPVCDGLWDSRLVASVLEACMNIEDEGGLAQLHMTPPRRCRCTYRSFICGEHRLRTKWVQFVRDGEALLHFSTVKDTMEGRPTQTMQIFY</sequence>
<dbReference type="CDD" id="cd00067">
    <property type="entry name" value="GAL4"/>
    <property type="match status" value="1"/>
</dbReference>
<dbReference type="Proteomes" id="UP000039046">
    <property type="component" value="Unassembled WGS sequence"/>
</dbReference>
<keyword evidence="2" id="KW-0862">Zinc</keyword>
<evidence type="ECO:0000256" key="6">
    <source>
        <dbReference type="ARBA" id="ARBA00023242"/>
    </source>
</evidence>
<dbReference type="GO" id="GO:0000981">
    <property type="term" value="F:DNA-binding transcription factor activity, RNA polymerase II-specific"/>
    <property type="evidence" value="ECO:0007669"/>
    <property type="project" value="InterPro"/>
</dbReference>
<evidence type="ECO:0000256" key="4">
    <source>
        <dbReference type="ARBA" id="ARBA00023125"/>
    </source>
</evidence>
<evidence type="ECO:0000259" key="8">
    <source>
        <dbReference type="PROSITE" id="PS50048"/>
    </source>
</evidence>
<feature type="compositionally biased region" description="Low complexity" evidence="7">
    <location>
        <begin position="14"/>
        <end position="30"/>
    </location>
</feature>
<dbReference type="GO" id="GO:0008270">
    <property type="term" value="F:zinc ion binding"/>
    <property type="evidence" value="ECO:0007669"/>
    <property type="project" value="InterPro"/>
</dbReference>
<feature type="domain" description="Zn(2)-C6 fungal-type" evidence="8">
    <location>
        <begin position="56"/>
        <end position="84"/>
    </location>
</feature>
<evidence type="ECO:0000256" key="7">
    <source>
        <dbReference type="SAM" id="MobiDB-lite"/>
    </source>
</evidence>
<keyword evidence="1" id="KW-0479">Metal-binding</keyword>
<evidence type="ECO:0000256" key="3">
    <source>
        <dbReference type="ARBA" id="ARBA00023015"/>
    </source>
</evidence>
<dbReference type="OrthoDB" id="3145928at2759"/>
<keyword evidence="10" id="KW-1185">Reference proteome</keyword>
<evidence type="ECO:0000313" key="10">
    <source>
        <dbReference type="Proteomes" id="UP000039046"/>
    </source>
</evidence>
<dbReference type="PROSITE" id="PS50048">
    <property type="entry name" value="ZN2_CY6_FUNGAL_2"/>
    <property type="match status" value="1"/>
</dbReference>
<name>A0A0A1TGR6_9HYPO</name>
<dbReference type="Gene3D" id="4.10.240.10">
    <property type="entry name" value="Zn(2)-C6 fungal-type DNA-binding domain"/>
    <property type="match status" value="1"/>
</dbReference>
<evidence type="ECO:0000256" key="5">
    <source>
        <dbReference type="ARBA" id="ARBA00023163"/>
    </source>
</evidence>
<accession>A0A0A1TGR6</accession>